<dbReference type="EMBL" id="LR796466">
    <property type="protein sequence ID" value="CAB4146500.1"/>
    <property type="molecule type" value="Genomic_DNA"/>
</dbReference>
<feature type="domain" description="DUF7483" evidence="1">
    <location>
        <begin position="450"/>
        <end position="649"/>
    </location>
</feature>
<proteinExistence type="predicted"/>
<name>A0A6J5MN75_9CAUD</name>
<dbReference type="InterPro" id="IPR055906">
    <property type="entry name" value="DUF7483"/>
</dbReference>
<evidence type="ECO:0000259" key="1">
    <source>
        <dbReference type="Pfam" id="PF24299"/>
    </source>
</evidence>
<organism evidence="2">
    <name type="scientific">uncultured Caudovirales phage</name>
    <dbReference type="NCBI Taxonomy" id="2100421"/>
    <lineage>
        <taxon>Viruses</taxon>
        <taxon>Duplodnaviria</taxon>
        <taxon>Heunggongvirae</taxon>
        <taxon>Uroviricota</taxon>
        <taxon>Caudoviricetes</taxon>
        <taxon>Peduoviridae</taxon>
        <taxon>Maltschvirus</taxon>
        <taxon>Maltschvirus maltsch</taxon>
    </lineage>
</organism>
<accession>A0A6J5MN75</accession>
<gene>
    <name evidence="2" type="ORF">UFOVP500_21</name>
</gene>
<reference evidence="2" key="1">
    <citation type="submission" date="2020-04" db="EMBL/GenBank/DDBJ databases">
        <authorList>
            <person name="Chiriac C."/>
            <person name="Salcher M."/>
            <person name="Ghai R."/>
            <person name="Kavagutti S V."/>
        </authorList>
    </citation>
    <scope>NUCLEOTIDE SEQUENCE</scope>
</reference>
<feature type="domain" description="DUF7483" evidence="1">
    <location>
        <begin position="30"/>
        <end position="335"/>
    </location>
</feature>
<dbReference type="Pfam" id="PF24299">
    <property type="entry name" value="DUF7483"/>
    <property type="match status" value="2"/>
</dbReference>
<sequence>MMTTVVTRGAASAQALGYASSSAAVNYIEDVFSTFLYTGNGSTQTITNGIDLSGKGGLVWNKDRNNANGHILVDSAVGLTKYRKTESTAADSTTTAWIFNSNGYVIPVPFGNIDNQVSWTFREQPKFFDIVTYTGTGANRTIAHSLGSVPGMIIVKRTDAVANWQVYHRSLANTQYMVLNTTAAAATGATRWNSTTPTDSVFSLGTDTTVNASGGTYVAYLYAHNAGGFGLTGTDNVISCGSYVGTSSSGNEVTLGYEPQWVLVKGAGNTFDWYDMDVIRGMNNTNTYFLAPNTSAAESNFGGAGFVPTATGFRIDAAGSGLNASGVTYIYIAIRRGPMKVPTSGTSVFSPIYSAAAANTVLTTSFPVDLQIPAYTGATIGRFVVDRLRGVVTTAVDAATSPWMKTNATDAETTGFNITRAWDNTGYQIPQYLGGATTVYFNFRRAPGFFDEVCYTGTGSAGATYSHNLGSVPELMLFKCRSAGQPWTVYSAATGNTKIFDLSTTAAAVTDTTVWNSTSPTSSIFTVGASGFVNGGGTTYVAYLFATLAGVSKVGSYTGTGTTQTINCGFTAGARFVLIKRTDSTGDWYVWDSARGIVAGNDPHLSLNTTAAEVTTDDSVDTDSTGFVVNQVAATNINVTSASYIFLAVS</sequence>
<evidence type="ECO:0000313" key="2">
    <source>
        <dbReference type="EMBL" id="CAB4146500.1"/>
    </source>
</evidence>
<protein>
    <recommendedName>
        <fullName evidence="1">DUF7483 domain-containing protein</fullName>
    </recommendedName>
</protein>